<name>A0A7K7TG73_9TYRA</name>
<sequence length="69" mass="7787">TSLERVPLGHARVSGRIRVALDYERGRVAFFDAESRTLIFAFPAASFQGQRVHPWFLVWGEGARITLCP</sequence>
<dbReference type="OrthoDB" id="9049620at2759"/>
<protein>
    <submittedName>
        <fullName evidence="2">TRI15 protein</fullName>
    </submittedName>
</protein>
<accession>A0A7K7TG73</accession>
<dbReference type="Pfam" id="PF00622">
    <property type="entry name" value="SPRY"/>
    <property type="match status" value="1"/>
</dbReference>
<feature type="domain" description="B30.2/SPRY" evidence="1">
    <location>
        <begin position="1"/>
        <end position="69"/>
    </location>
</feature>
<evidence type="ECO:0000313" key="3">
    <source>
        <dbReference type="Proteomes" id="UP000589485"/>
    </source>
</evidence>
<dbReference type="EMBL" id="VZSY01003090">
    <property type="protein sequence ID" value="NXA15915.1"/>
    <property type="molecule type" value="Genomic_DNA"/>
</dbReference>
<keyword evidence="3" id="KW-1185">Reference proteome</keyword>
<dbReference type="InterPro" id="IPR003877">
    <property type="entry name" value="SPRY_dom"/>
</dbReference>
<dbReference type="AlphaFoldDB" id="A0A7K7TG73"/>
<feature type="non-terminal residue" evidence="2">
    <location>
        <position position="1"/>
    </location>
</feature>
<evidence type="ECO:0000313" key="2">
    <source>
        <dbReference type="EMBL" id="NXA15915.1"/>
    </source>
</evidence>
<dbReference type="InterPro" id="IPR001870">
    <property type="entry name" value="B30.2/SPRY"/>
</dbReference>
<dbReference type="InterPro" id="IPR043136">
    <property type="entry name" value="B30.2/SPRY_sf"/>
</dbReference>
<organism evidence="2 3">
    <name type="scientific">Sapayoa aenigma</name>
    <name type="common">broad-billed sapayoa</name>
    <dbReference type="NCBI Taxonomy" id="239371"/>
    <lineage>
        <taxon>Eukaryota</taxon>
        <taxon>Metazoa</taxon>
        <taxon>Chordata</taxon>
        <taxon>Craniata</taxon>
        <taxon>Vertebrata</taxon>
        <taxon>Euteleostomi</taxon>
        <taxon>Archelosauria</taxon>
        <taxon>Archosauria</taxon>
        <taxon>Dinosauria</taxon>
        <taxon>Saurischia</taxon>
        <taxon>Theropoda</taxon>
        <taxon>Coelurosauria</taxon>
        <taxon>Aves</taxon>
        <taxon>Neognathae</taxon>
        <taxon>Neoaves</taxon>
        <taxon>Telluraves</taxon>
        <taxon>Australaves</taxon>
        <taxon>Passeriformes</taxon>
        <taxon>Tyrannidae</taxon>
        <taxon>Sapayoa</taxon>
    </lineage>
</organism>
<gene>
    <name evidence="2" type="primary">Trim15</name>
    <name evidence="2" type="ORF">SAPAEN_R15087</name>
</gene>
<dbReference type="InterPro" id="IPR013320">
    <property type="entry name" value="ConA-like_dom_sf"/>
</dbReference>
<evidence type="ECO:0000259" key="1">
    <source>
        <dbReference type="PROSITE" id="PS50188"/>
    </source>
</evidence>
<dbReference type="PROSITE" id="PS50188">
    <property type="entry name" value="B302_SPRY"/>
    <property type="match status" value="1"/>
</dbReference>
<feature type="non-terminal residue" evidence="2">
    <location>
        <position position="69"/>
    </location>
</feature>
<reference evidence="2 3" key="1">
    <citation type="submission" date="2019-09" db="EMBL/GenBank/DDBJ databases">
        <title>Bird 10,000 Genomes (B10K) Project - Family phase.</title>
        <authorList>
            <person name="Zhang G."/>
        </authorList>
    </citation>
    <scope>NUCLEOTIDE SEQUENCE [LARGE SCALE GENOMIC DNA]</scope>
    <source>
        <strain evidence="2">B10K-DU-030-41</strain>
        <tissue evidence="2">Muscle</tissue>
    </source>
</reference>
<dbReference type="Proteomes" id="UP000589485">
    <property type="component" value="Unassembled WGS sequence"/>
</dbReference>
<dbReference type="SUPFAM" id="SSF49899">
    <property type="entry name" value="Concanavalin A-like lectins/glucanases"/>
    <property type="match status" value="1"/>
</dbReference>
<comment type="caution">
    <text evidence="2">The sequence shown here is derived from an EMBL/GenBank/DDBJ whole genome shotgun (WGS) entry which is preliminary data.</text>
</comment>
<proteinExistence type="predicted"/>
<dbReference type="Gene3D" id="2.60.120.920">
    <property type="match status" value="1"/>
</dbReference>